<name>A0ABR0BXD2_PURLI</name>
<evidence type="ECO:0000313" key="2">
    <source>
        <dbReference type="Proteomes" id="UP001287286"/>
    </source>
</evidence>
<gene>
    <name evidence="1" type="ORF">Purlil1_7186</name>
</gene>
<dbReference type="EMBL" id="JAWRVI010000024">
    <property type="protein sequence ID" value="KAK4088635.1"/>
    <property type="molecule type" value="Genomic_DNA"/>
</dbReference>
<organism evidence="1 2">
    <name type="scientific">Purpureocillium lilacinum</name>
    <name type="common">Paecilomyces lilacinus</name>
    <dbReference type="NCBI Taxonomy" id="33203"/>
    <lineage>
        <taxon>Eukaryota</taxon>
        <taxon>Fungi</taxon>
        <taxon>Dikarya</taxon>
        <taxon>Ascomycota</taxon>
        <taxon>Pezizomycotina</taxon>
        <taxon>Sordariomycetes</taxon>
        <taxon>Hypocreomycetidae</taxon>
        <taxon>Hypocreales</taxon>
        <taxon>Ophiocordycipitaceae</taxon>
        <taxon>Purpureocillium</taxon>
    </lineage>
</organism>
<accession>A0ABR0BXD2</accession>
<protein>
    <submittedName>
        <fullName evidence="1">Uncharacterized protein</fullName>
    </submittedName>
</protein>
<comment type="caution">
    <text evidence="1">The sequence shown here is derived from an EMBL/GenBank/DDBJ whole genome shotgun (WGS) entry which is preliminary data.</text>
</comment>
<keyword evidence="2" id="KW-1185">Reference proteome</keyword>
<evidence type="ECO:0000313" key="1">
    <source>
        <dbReference type="EMBL" id="KAK4088635.1"/>
    </source>
</evidence>
<dbReference type="Proteomes" id="UP001287286">
    <property type="component" value="Unassembled WGS sequence"/>
</dbReference>
<proteinExistence type="predicted"/>
<reference evidence="1 2" key="1">
    <citation type="journal article" date="2024" name="Microbiol. Resour. Announc.">
        <title>Genome annotations for the ascomycete fungi Trichoderma harzianum, Trichoderma aggressivum, and Purpureocillium lilacinum.</title>
        <authorList>
            <person name="Beijen E.P.W."/>
            <person name="Ohm R.A."/>
        </authorList>
    </citation>
    <scope>NUCLEOTIDE SEQUENCE [LARGE SCALE GENOMIC DNA]</scope>
    <source>
        <strain evidence="1 2">CBS 150709</strain>
    </source>
</reference>
<sequence length="490" mass="53219">MAAATGAFGKQVSLRSAIYNFRGIACRLARSMAAARIAKPHLSYVGRTMLALFAKCVGTIAQKRVSGIKTRTRLNAARCPSPMLATMALAQQYCNVPLWMHREFGTILLHPPTNSLQSPARRPIQDTFQSSPSGIHRSKEWSRSALVACKWAGVASLLRLELAAMMFALELAEKLAAFWAGCLCTVVPLNWDAAAVLAALTEQGSSAIFVVVFHSYSPFRPQRPPVAEKVWWHAIAMLRDVSRALHLVPYTPPRKCWRRGFDVDTSRRVFRIYDAIEARHDECEVTEAHDCNPRASDGSTRRRIPAEGSEIAAHSSAPNDFIDVARQFEGPKAQNRLAIADASIVVSLLDPSSTSGTMRFAPILAFIAAASAAGIPGIVAGKCEAGDNICRWEVRDSGSCCRDHVIWELLEKACPPNEPGIRLAVGGGSTNHGWLHSAVRVLVRITTRAIEFVVISELKGHSATVNVLGAELLEQAVAGDSDSVHPFNGN</sequence>